<proteinExistence type="predicted"/>
<dbReference type="PANTHER" id="PTHR22642:SF2">
    <property type="entry name" value="PROTEIN LONG AFTER FAR-RED 3"/>
    <property type="match status" value="1"/>
</dbReference>
<feature type="transmembrane region" description="Helical" evidence="2">
    <location>
        <begin position="31"/>
        <end position="54"/>
    </location>
</feature>
<dbReference type="PANTHER" id="PTHR22642">
    <property type="entry name" value="IMIDAZOLONEPROPIONASE"/>
    <property type="match status" value="1"/>
</dbReference>
<sequence>MSRRRGQKVNADQPKTSASTSSSSSSSSSSAFSFPTLALISIAIALALTTSYLYSTRTNSDVISSFTRLPESYALCTPDNVKIYTVVQDRPTVHCLLVSKDRLLATGTLDEIRESWNVLQNELIKKFYGNEPNAKKPLEVFYTKPGSIVVPGLADAHAHLVAYGFKMQLQLDNATSLTDILETLEDYVRSHREVSDNPDQWIQGMGWDQTRWSNWRGGFPTAADLASRPLLSNRPISLSRVDGHALWLSPRALEFTLHSLPGKQWPNDEDVAGGEIRKGEDGQPTGIFVDNAMDLVPAPPPSAEQTEQFARHAMKDALSVGLTSVHDASSMDAGMIGVFKKLADEGDLPIRVYAMASSALPSDGTKPIIEQLHKYGIDGRLDVRSVKVFTDGALGSWGAALLEPYSDDPNTSGIMRIEENELESLVKTWWDSGWGVNIHCIGDRANKFVLDIYERLLWNTSLPSDTIASQRRPRIEHAQIMRVEDLERAGRLGVITSVQPTHATSDMWYAEDRLGPERIKGAYAYQTLLQASPNKILPLGSDFPVEGINPLLGFYAAVARLDVKGNSPHGSSGWYPSERLTRMQALKGMTLDAAYASFADDDIGSFVNGKKADFVVLDRDILDESAVPAREILEAKVLATVVDGKIMYGGL</sequence>
<dbReference type="InterPro" id="IPR032466">
    <property type="entry name" value="Metal_Hydrolase"/>
</dbReference>
<evidence type="ECO:0000256" key="2">
    <source>
        <dbReference type="SAM" id="Phobius"/>
    </source>
</evidence>
<organism evidence="4 5">
    <name type="scientific">Somion occarium</name>
    <dbReference type="NCBI Taxonomy" id="3059160"/>
    <lineage>
        <taxon>Eukaryota</taxon>
        <taxon>Fungi</taxon>
        <taxon>Dikarya</taxon>
        <taxon>Basidiomycota</taxon>
        <taxon>Agaricomycotina</taxon>
        <taxon>Agaricomycetes</taxon>
        <taxon>Polyporales</taxon>
        <taxon>Cerrenaceae</taxon>
        <taxon>Somion</taxon>
    </lineage>
</organism>
<reference evidence="5" key="1">
    <citation type="submission" date="2024-04" db="EMBL/GenBank/DDBJ databases">
        <authorList>
            <person name="Shaw F."/>
            <person name="Minotto A."/>
        </authorList>
    </citation>
    <scope>NUCLEOTIDE SEQUENCE [LARGE SCALE GENOMIC DNA]</scope>
</reference>
<dbReference type="Gene3D" id="3.20.20.140">
    <property type="entry name" value="Metal-dependent hydrolases"/>
    <property type="match status" value="1"/>
</dbReference>
<keyword evidence="2" id="KW-0472">Membrane</keyword>
<feature type="compositionally biased region" description="Low complexity" evidence="1">
    <location>
        <begin position="16"/>
        <end position="30"/>
    </location>
</feature>
<dbReference type="CDD" id="cd01300">
    <property type="entry name" value="YtcJ_like"/>
    <property type="match status" value="1"/>
</dbReference>
<dbReference type="Gene3D" id="3.10.310.70">
    <property type="match status" value="1"/>
</dbReference>
<keyword evidence="2" id="KW-1133">Transmembrane helix</keyword>
<protein>
    <recommendedName>
        <fullName evidence="3">Amidohydrolase 3 domain-containing protein</fullName>
    </recommendedName>
</protein>
<dbReference type="InterPro" id="IPR011059">
    <property type="entry name" value="Metal-dep_hydrolase_composite"/>
</dbReference>
<dbReference type="InterPro" id="IPR013108">
    <property type="entry name" value="Amidohydro_3"/>
</dbReference>
<evidence type="ECO:0000259" key="3">
    <source>
        <dbReference type="Pfam" id="PF07969"/>
    </source>
</evidence>
<feature type="domain" description="Amidohydrolase 3" evidence="3">
    <location>
        <begin position="146"/>
        <end position="648"/>
    </location>
</feature>
<dbReference type="EMBL" id="OZ037953">
    <property type="protein sequence ID" value="CAL1698063.1"/>
    <property type="molecule type" value="Genomic_DNA"/>
</dbReference>
<keyword evidence="2" id="KW-0812">Transmembrane</keyword>
<accession>A0ABP1CTN4</accession>
<name>A0ABP1CTN4_9APHY</name>
<keyword evidence="5" id="KW-1185">Reference proteome</keyword>
<gene>
    <name evidence="4" type="ORF">GFSPODELE1_LOCUS1980</name>
</gene>
<dbReference type="Gene3D" id="2.30.40.10">
    <property type="entry name" value="Urease, subunit C, domain 1"/>
    <property type="match status" value="1"/>
</dbReference>
<dbReference type="SUPFAM" id="SSF51338">
    <property type="entry name" value="Composite domain of metallo-dependent hydrolases"/>
    <property type="match status" value="1"/>
</dbReference>
<dbReference type="Pfam" id="PF07969">
    <property type="entry name" value="Amidohydro_3"/>
    <property type="match status" value="1"/>
</dbReference>
<evidence type="ECO:0000256" key="1">
    <source>
        <dbReference type="SAM" id="MobiDB-lite"/>
    </source>
</evidence>
<evidence type="ECO:0000313" key="4">
    <source>
        <dbReference type="EMBL" id="CAL1698063.1"/>
    </source>
</evidence>
<dbReference type="InterPro" id="IPR033932">
    <property type="entry name" value="YtcJ-like"/>
</dbReference>
<feature type="region of interest" description="Disordered" evidence="1">
    <location>
        <begin position="1"/>
        <end position="30"/>
    </location>
</feature>
<dbReference type="Proteomes" id="UP001497453">
    <property type="component" value="Chromosome 10"/>
</dbReference>
<evidence type="ECO:0000313" key="5">
    <source>
        <dbReference type="Proteomes" id="UP001497453"/>
    </source>
</evidence>
<dbReference type="SUPFAM" id="SSF51556">
    <property type="entry name" value="Metallo-dependent hydrolases"/>
    <property type="match status" value="1"/>
</dbReference>